<name>A0ABW7AKQ9_9ACTN</name>
<dbReference type="RefSeq" id="WP_393170412.1">
    <property type="nucleotide sequence ID" value="NZ_JBICRM010000018.1"/>
</dbReference>
<proteinExistence type="predicted"/>
<reference evidence="1 2" key="1">
    <citation type="submission" date="2024-10" db="EMBL/GenBank/DDBJ databases">
        <authorList>
            <person name="Topkara A.R."/>
            <person name="Saygin H."/>
        </authorList>
    </citation>
    <scope>NUCLEOTIDE SEQUENCE [LARGE SCALE GENOMIC DNA]</scope>
    <source>
        <strain evidence="1 2">M3C6</strain>
    </source>
</reference>
<comment type="caution">
    <text evidence="1">The sequence shown here is derived from an EMBL/GenBank/DDBJ whole genome shotgun (WGS) entry which is preliminary data.</text>
</comment>
<sequence length="58" mass="6213">MRGETSQVRFQRLELLRADAGSPATTDVVEQCLAEGHQLTTVGAFLLRPRAATTAAVT</sequence>
<accession>A0ABW7AKQ9</accession>
<organism evidence="1 2">
    <name type="scientific">Nonomuraea marmarensis</name>
    <dbReference type="NCBI Taxonomy" id="3351344"/>
    <lineage>
        <taxon>Bacteria</taxon>
        <taxon>Bacillati</taxon>
        <taxon>Actinomycetota</taxon>
        <taxon>Actinomycetes</taxon>
        <taxon>Streptosporangiales</taxon>
        <taxon>Streptosporangiaceae</taxon>
        <taxon>Nonomuraea</taxon>
    </lineage>
</organism>
<dbReference type="EMBL" id="JBICRM010000018">
    <property type="protein sequence ID" value="MFG1707036.1"/>
    <property type="molecule type" value="Genomic_DNA"/>
</dbReference>
<dbReference type="Proteomes" id="UP001603978">
    <property type="component" value="Unassembled WGS sequence"/>
</dbReference>
<evidence type="ECO:0000313" key="1">
    <source>
        <dbReference type="EMBL" id="MFG1707036.1"/>
    </source>
</evidence>
<gene>
    <name evidence="1" type="ORF">ACFLIM_27965</name>
</gene>
<keyword evidence="2" id="KW-1185">Reference proteome</keyword>
<evidence type="ECO:0000313" key="2">
    <source>
        <dbReference type="Proteomes" id="UP001603978"/>
    </source>
</evidence>
<protein>
    <submittedName>
        <fullName evidence="1">Uncharacterized protein</fullName>
    </submittedName>
</protein>